<feature type="compositionally biased region" description="Low complexity" evidence="2">
    <location>
        <begin position="209"/>
        <end position="232"/>
    </location>
</feature>
<feature type="coiled-coil region" evidence="1">
    <location>
        <begin position="398"/>
        <end position="435"/>
    </location>
</feature>
<dbReference type="NCBIfam" id="TIGR03504">
    <property type="entry name" value="FimV_Cterm"/>
    <property type="match status" value="1"/>
</dbReference>
<feature type="compositionally biased region" description="Low complexity" evidence="2">
    <location>
        <begin position="641"/>
        <end position="650"/>
    </location>
</feature>
<evidence type="ECO:0000256" key="2">
    <source>
        <dbReference type="SAM" id="MobiDB-lite"/>
    </source>
</evidence>
<dbReference type="Proteomes" id="UP001486626">
    <property type="component" value="Unassembled WGS sequence"/>
</dbReference>
<accession>A0ABU9LD59</accession>
<dbReference type="InterPro" id="IPR020012">
    <property type="entry name" value="LysM_FimV"/>
</dbReference>
<proteinExistence type="predicted"/>
<evidence type="ECO:0000313" key="4">
    <source>
        <dbReference type="EMBL" id="MEL4892373.1"/>
    </source>
</evidence>
<comment type="caution">
    <text evidence="4">The sequence shown here is derived from an EMBL/GenBank/DDBJ whole genome shotgun (WGS) entry which is preliminary data.</text>
</comment>
<feature type="compositionally biased region" description="Pro residues" evidence="2">
    <location>
        <begin position="665"/>
        <end position="681"/>
    </location>
</feature>
<keyword evidence="1" id="KW-0175">Coiled coil</keyword>
<evidence type="ECO:0000313" key="5">
    <source>
        <dbReference type="Proteomes" id="UP001486626"/>
    </source>
</evidence>
<feature type="domain" description="FimV N-terminal" evidence="3">
    <location>
        <begin position="74"/>
        <end position="182"/>
    </location>
</feature>
<feature type="region of interest" description="Disordered" evidence="2">
    <location>
        <begin position="198"/>
        <end position="249"/>
    </location>
</feature>
<dbReference type="InterPro" id="IPR038440">
    <property type="entry name" value="FimV_C_sf"/>
</dbReference>
<dbReference type="Pfam" id="PF25800">
    <property type="entry name" value="FimV_N"/>
    <property type="match status" value="1"/>
</dbReference>
<reference evidence="4 5" key="1">
    <citation type="journal article" date="2024" name="FEMS Microbiol. Lett.">
        <title>Xanthomonas protegens sp. nov., a novel rice seed-associated bacterium, provides in vivo protection against X. oryzae pv. oryzae, the bacterial leaf blight pathogen.</title>
        <authorList>
            <person name="Rana R."/>
            <person name="Sharma A."/>
            <person name="Madhavan V.N."/>
            <person name="Korpole S."/>
            <person name="Sonti R.V."/>
            <person name="Patel H.K."/>
            <person name="Patil P.B."/>
        </authorList>
    </citation>
    <scope>NUCLEOTIDE SEQUENCE [LARGE SCALE GENOMIC DNA]</scope>
    <source>
        <strain evidence="4 5">PPL118</strain>
    </source>
</reference>
<dbReference type="NCBIfam" id="TIGR03505">
    <property type="entry name" value="FimV_core"/>
    <property type="match status" value="1"/>
</dbReference>
<feature type="region of interest" description="Disordered" evidence="2">
    <location>
        <begin position="329"/>
        <end position="353"/>
    </location>
</feature>
<gene>
    <name evidence="4" type="ORF">PIQ37_13140</name>
</gene>
<dbReference type="InterPro" id="IPR020011">
    <property type="entry name" value="FimV_C"/>
</dbReference>
<evidence type="ECO:0000256" key="1">
    <source>
        <dbReference type="SAM" id="Coils"/>
    </source>
</evidence>
<feature type="compositionally biased region" description="Basic and acidic residues" evidence="2">
    <location>
        <begin position="605"/>
        <end position="614"/>
    </location>
</feature>
<dbReference type="InterPro" id="IPR057840">
    <property type="entry name" value="FimV_N"/>
</dbReference>
<feature type="region of interest" description="Disordered" evidence="2">
    <location>
        <begin position="526"/>
        <end position="545"/>
    </location>
</feature>
<dbReference type="EMBL" id="JAQJCQ010000010">
    <property type="protein sequence ID" value="MEL4892373.1"/>
    <property type="molecule type" value="Genomic_DNA"/>
</dbReference>
<organism evidence="4 5">
    <name type="scientific">Xanthomonas protegens</name>
    <dbReference type="NCBI Taxonomy" id="3380705"/>
    <lineage>
        <taxon>Bacteria</taxon>
        <taxon>Pseudomonadati</taxon>
        <taxon>Pseudomonadota</taxon>
        <taxon>Gammaproteobacteria</taxon>
        <taxon>Lysobacterales</taxon>
        <taxon>Lysobacteraceae</taxon>
        <taxon>Xanthomonas</taxon>
    </lineage>
</organism>
<dbReference type="Gene3D" id="1.20.58.2200">
    <property type="match status" value="1"/>
</dbReference>
<sequence>MQHPQRIPNPKSPIPASYILMDMTPRGRGGMRLQPRLFRRRRGDAVSAVRGLRHVCRAAAALLLLACSQAALALGLGDIRVLSKPGEPFLAEIPVISNEPGELERARVALASPATFARVGLERPQGLVSDLQFRFTQTRKGRAVIQVSSRMPVDVPSLSFLIEVDWGQGRLIREYSALLDAPNTAAAIDAPAIDAPAAAQPSDRITRDASTAAPAAAAATATPAAPSARPAAAPRPAPAPAAAPGDALAPVRAGQTLSQIAGQLARGNGHSLDQTMVALLRANPDAFIRGNLNLLKQGAVLRTPREEDLASLDAAAAEAVVREQAAQWRQARAPVPQPAQAQQDAATAQAAAKPAAAAPTAAAAGARLEIAPAVPATRREAGTKSGTGAGDEGDMVAAQQLQQAREDLAARDAEVQELRSRVEQLEKLKSQQQQLIALKDSDLAAAQKRLAQAGQAAPAAAAQAPANAGFPLWLWGGVSLLVLGIGAWLLSRRRKPSPLPPLPRDDDAALAAGAAVPVVAHRDVDAPELPPLEPAEPLAEEAQAVRDGEALEEWERADHVADDHADHHEHADQHIALDDDAFERALAQQTLRHAPADASLSAGNDDVHSVDAADSHPQAAPVAEPAAEAPWRQPSPVVAVPGGDAPADTDAGGGRQEPTWHQPAAPAPSPAPAEAPSPYPPAGRERLELAVAYMDLGDNETARTLLTEVAASGDPAARAEALQLLGRLD</sequence>
<evidence type="ECO:0000259" key="3">
    <source>
        <dbReference type="Pfam" id="PF25800"/>
    </source>
</evidence>
<feature type="compositionally biased region" description="Low complexity" evidence="2">
    <location>
        <begin position="617"/>
        <end position="630"/>
    </location>
</feature>
<protein>
    <submittedName>
        <fullName evidence="4">Ferrous iron transporter B</fullName>
    </submittedName>
</protein>
<feature type="region of interest" description="Disordered" evidence="2">
    <location>
        <begin position="593"/>
        <end position="682"/>
    </location>
</feature>
<feature type="region of interest" description="Disordered" evidence="2">
    <location>
        <begin position="373"/>
        <end position="393"/>
    </location>
</feature>
<name>A0ABU9LD59_9XANT</name>
<keyword evidence="5" id="KW-1185">Reference proteome</keyword>